<protein>
    <recommendedName>
        <fullName evidence="4">Sds3-like-domain-containing protein</fullName>
    </recommendedName>
</protein>
<feature type="compositionally biased region" description="Low complexity" evidence="1">
    <location>
        <begin position="51"/>
        <end position="67"/>
    </location>
</feature>
<feature type="compositionally biased region" description="Polar residues" evidence="1">
    <location>
        <begin position="592"/>
        <end position="611"/>
    </location>
</feature>
<dbReference type="InParanoid" id="A0A1Y1U953"/>
<feature type="compositionally biased region" description="Acidic residues" evidence="1">
    <location>
        <begin position="91"/>
        <end position="103"/>
    </location>
</feature>
<dbReference type="Proteomes" id="UP000193218">
    <property type="component" value="Unassembled WGS sequence"/>
</dbReference>
<evidence type="ECO:0008006" key="4">
    <source>
        <dbReference type="Google" id="ProtNLM"/>
    </source>
</evidence>
<feature type="region of interest" description="Disordered" evidence="1">
    <location>
        <begin position="434"/>
        <end position="611"/>
    </location>
</feature>
<dbReference type="AlphaFoldDB" id="A0A1Y1U953"/>
<feature type="compositionally biased region" description="Low complexity" evidence="1">
    <location>
        <begin position="473"/>
        <end position="491"/>
    </location>
</feature>
<proteinExistence type="predicted"/>
<feature type="compositionally biased region" description="Acidic residues" evidence="1">
    <location>
        <begin position="166"/>
        <end position="176"/>
    </location>
</feature>
<evidence type="ECO:0000256" key="1">
    <source>
        <dbReference type="SAM" id="MobiDB-lite"/>
    </source>
</evidence>
<gene>
    <name evidence="2" type="ORF">BD324DRAFT_192992</name>
</gene>
<dbReference type="GeneID" id="33553944"/>
<evidence type="ECO:0000313" key="3">
    <source>
        <dbReference type="Proteomes" id="UP000193218"/>
    </source>
</evidence>
<feature type="region of interest" description="Disordered" evidence="1">
    <location>
        <begin position="1"/>
        <end position="248"/>
    </location>
</feature>
<feature type="compositionally biased region" description="Basic and acidic residues" evidence="1">
    <location>
        <begin position="177"/>
        <end position="191"/>
    </location>
</feature>
<dbReference type="STRING" id="4999.A0A1Y1U953"/>
<dbReference type="RefSeq" id="XP_021868324.1">
    <property type="nucleotide sequence ID" value="XM_022012136.1"/>
</dbReference>
<name>A0A1Y1U953_9TREE</name>
<accession>A0A1Y1U953</accession>
<keyword evidence="3" id="KW-1185">Reference proteome</keyword>
<comment type="caution">
    <text evidence="2">The sequence shown here is derived from an EMBL/GenBank/DDBJ whole genome shotgun (WGS) entry which is preliminary data.</text>
</comment>
<organism evidence="2 3">
    <name type="scientific">Kockovaella imperatae</name>
    <dbReference type="NCBI Taxonomy" id="4999"/>
    <lineage>
        <taxon>Eukaryota</taxon>
        <taxon>Fungi</taxon>
        <taxon>Dikarya</taxon>
        <taxon>Basidiomycota</taxon>
        <taxon>Agaricomycotina</taxon>
        <taxon>Tremellomycetes</taxon>
        <taxon>Tremellales</taxon>
        <taxon>Cuniculitremaceae</taxon>
        <taxon>Kockovaella</taxon>
    </lineage>
</organism>
<sequence length="611" mass="67415">MSTSTVLSPRTPAIGLSDGSPSDSRSRRSARAYPTRRLGAGLSSPVPTNASSSTSHSTRSRTRQSTSPEKKPVDGVPLLSSGMKTSRASEGEDEGESEIEIDQDGVRSGSQQSLDDDQMSDGGDYEPKSVDGNETDQPKPGGPVTISLRFGSGKKRKTQNMIEIGEGNESDLTPEAEDARGYDKRDKESGVGERVAGWSDAAEVEGDAVVPQEGEEDHDTREGKVEEELESGLPKRAPRKKRKWLKKGEVDPDDPIAVAKQKERHALIDEAIILLDKQLEMITNESHPQLAWMLQELERRYKRKTAQLEARHEAILQDLDHVRQHERRQAHVNWTKQCDRLAQEMTKEIDLKLGRLDQEHNALKRRPNEYPNMRDGRGGGGWRIYNEHLLSTHEEKLVRVDPDSKRVRRDLPIDVTGIGTHAAKQELARMVVKIEKRSPSPPPRHRRPSRTTNRPERVPDDYSKPWIVNHNGPTTATQSAQPSQPSSSYAYRSWVNPGTTYDQSTNSAHKSSSNAQQQQKSSSYGRHPSLPQPQPQPHSALYSSSGAPSSTSRPPTSSTSHLYPAPTSPNVSLYAPRVKNIFTDPIPPALSTGKSSTTASVPLSSESDPAG</sequence>
<feature type="compositionally biased region" description="Polar residues" evidence="1">
    <location>
        <begin position="496"/>
        <end position="505"/>
    </location>
</feature>
<dbReference type="EMBL" id="NBSH01000016">
    <property type="protein sequence ID" value="ORX34036.1"/>
    <property type="molecule type" value="Genomic_DNA"/>
</dbReference>
<dbReference type="OrthoDB" id="20886at2759"/>
<reference evidence="2 3" key="1">
    <citation type="submission" date="2017-03" db="EMBL/GenBank/DDBJ databases">
        <title>Widespread Adenine N6-methylation of Active Genes in Fungi.</title>
        <authorList>
            <consortium name="DOE Joint Genome Institute"/>
            <person name="Mondo S.J."/>
            <person name="Dannebaum R.O."/>
            <person name="Kuo R.C."/>
            <person name="Louie K.B."/>
            <person name="Bewick A.J."/>
            <person name="Labutti K."/>
            <person name="Haridas S."/>
            <person name="Kuo A."/>
            <person name="Salamov A."/>
            <person name="Ahrendt S.R."/>
            <person name="Lau R."/>
            <person name="Bowen B.P."/>
            <person name="Lipzen A."/>
            <person name="Sullivan W."/>
            <person name="Andreopoulos W.B."/>
            <person name="Clum A."/>
            <person name="Lindquist E."/>
            <person name="Daum C."/>
            <person name="Northen T.R."/>
            <person name="Ramamoorthy G."/>
            <person name="Schmitz R.J."/>
            <person name="Gryganskyi A."/>
            <person name="Culley D."/>
            <person name="Magnuson J."/>
            <person name="James T.Y."/>
            <person name="O'Malley M.A."/>
            <person name="Stajich J.E."/>
            <person name="Spatafora J.W."/>
            <person name="Visel A."/>
            <person name="Grigoriev I.V."/>
        </authorList>
    </citation>
    <scope>NUCLEOTIDE SEQUENCE [LARGE SCALE GENOMIC DNA]</scope>
    <source>
        <strain evidence="2 3">NRRL Y-17943</strain>
    </source>
</reference>
<evidence type="ECO:0000313" key="2">
    <source>
        <dbReference type="EMBL" id="ORX34036.1"/>
    </source>
</evidence>
<feature type="compositionally biased region" description="Basic residues" evidence="1">
    <location>
        <begin position="236"/>
        <end position="245"/>
    </location>
</feature>
<feature type="compositionally biased region" description="Low complexity" evidence="1">
    <location>
        <begin position="543"/>
        <end position="560"/>
    </location>
</feature>
<feature type="compositionally biased region" description="Low complexity" evidence="1">
    <location>
        <begin position="506"/>
        <end position="523"/>
    </location>
</feature>
<feature type="compositionally biased region" description="Basic and acidic residues" evidence="1">
    <location>
        <begin position="453"/>
        <end position="463"/>
    </location>
</feature>